<feature type="region of interest" description="Disordered" evidence="1">
    <location>
        <begin position="180"/>
        <end position="200"/>
    </location>
</feature>
<feature type="domain" description="PB1" evidence="2">
    <location>
        <begin position="78"/>
        <end position="172"/>
    </location>
</feature>
<dbReference type="CDD" id="cd06410">
    <property type="entry name" value="PB1_UP2"/>
    <property type="match status" value="1"/>
</dbReference>
<name>A0AAV5DR81_ELECO</name>
<organism evidence="3 4">
    <name type="scientific">Eleusine coracana subsp. coracana</name>
    <dbReference type="NCBI Taxonomy" id="191504"/>
    <lineage>
        <taxon>Eukaryota</taxon>
        <taxon>Viridiplantae</taxon>
        <taxon>Streptophyta</taxon>
        <taxon>Embryophyta</taxon>
        <taxon>Tracheophyta</taxon>
        <taxon>Spermatophyta</taxon>
        <taxon>Magnoliopsida</taxon>
        <taxon>Liliopsida</taxon>
        <taxon>Poales</taxon>
        <taxon>Poaceae</taxon>
        <taxon>PACMAD clade</taxon>
        <taxon>Chloridoideae</taxon>
        <taxon>Cynodonteae</taxon>
        <taxon>Eleusininae</taxon>
        <taxon>Eleusine</taxon>
    </lineage>
</organism>
<dbReference type="PANTHER" id="PTHR31066">
    <property type="entry name" value="OS05G0427100 PROTEIN-RELATED"/>
    <property type="match status" value="1"/>
</dbReference>
<keyword evidence="4" id="KW-1185">Reference proteome</keyword>
<dbReference type="Gene3D" id="3.10.20.90">
    <property type="entry name" value="Phosphatidylinositol 3-kinase Catalytic Subunit, Chain A, domain 1"/>
    <property type="match status" value="1"/>
</dbReference>
<reference evidence="3" key="1">
    <citation type="journal article" date="2018" name="DNA Res.">
        <title>Multiple hybrid de novo genome assembly of finger millet, an orphan allotetraploid crop.</title>
        <authorList>
            <person name="Hatakeyama M."/>
            <person name="Aluri S."/>
            <person name="Balachadran M.T."/>
            <person name="Sivarajan S.R."/>
            <person name="Patrignani A."/>
            <person name="Gruter S."/>
            <person name="Poveda L."/>
            <person name="Shimizu-Inatsugi R."/>
            <person name="Baeten J."/>
            <person name="Francoijs K.J."/>
            <person name="Nataraja K.N."/>
            <person name="Reddy Y.A.N."/>
            <person name="Phadnis S."/>
            <person name="Ravikumar R.L."/>
            <person name="Schlapbach R."/>
            <person name="Sreeman S.M."/>
            <person name="Shimizu K.K."/>
        </authorList>
    </citation>
    <scope>NUCLEOTIDE SEQUENCE</scope>
</reference>
<gene>
    <name evidence="3" type="primary">ga31161</name>
    <name evidence="3" type="ORF">PR202_ga31161</name>
</gene>
<comment type="caution">
    <text evidence="3">The sequence shown here is derived from an EMBL/GenBank/DDBJ whole genome shotgun (WGS) entry which is preliminary data.</text>
</comment>
<dbReference type="SUPFAM" id="SSF54277">
    <property type="entry name" value="CAD &amp; PB1 domains"/>
    <property type="match status" value="1"/>
</dbReference>
<proteinExistence type="predicted"/>
<evidence type="ECO:0000313" key="4">
    <source>
        <dbReference type="Proteomes" id="UP001054889"/>
    </source>
</evidence>
<evidence type="ECO:0000313" key="3">
    <source>
        <dbReference type="EMBL" id="GJN12847.1"/>
    </source>
</evidence>
<dbReference type="AlphaFoldDB" id="A0AAV5DR81"/>
<protein>
    <recommendedName>
        <fullName evidence="2">PB1 domain-containing protein</fullName>
    </recommendedName>
</protein>
<dbReference type="Proteomes" id="UP001054889">
    <property type="component" value="Unassembled WGS sequence"/>
</dbReference>
<evidence type="ECO:0000259" key="2">
    <source>
        <dbReference type="SMART" id="SM00666"/>
    </source>
</evidence>
<dbReference type="EMBL" id="BQKI01000026">
    <property type="protein sequence ID" value="GJN12847.1"/>
    <property type="molecule type" value="Genomic_DNA"/>
</dbReference>
<dbReference type="Pfam" id="PF00564">
    <property type="entry name" value="PB1"/>
    <property type="match status" value="1"/>
</dbReference>
<evidence type="ECO:0000256" key="1">
    <source>
        <dbReference type="SAM" id="MobiDB-lite"/>
    </source>
</evidence>
<dbReference type="SMART" id="SM00666">
    <property type="entry name" value="PB1"/>
    <property type="match status" value="1"/>
</dbReference>
<dbReference type="InterPro" id="IPR000270">
    <property type="entry name" value="PB1_dom"/>
</dbReference>
<dbReference type="InterPro" id="IPR053198">
    <property type="entry name" value="Gynoecium_Dev_Regulator"/>
</dbReference>
<reference evidence="3" key="2">
    <citation type="submission" date="2021-12" db="EMBL/GenBank/DDBJ databases">
        <title>Resequencing data analysis of finger millet.</title>
        <authorList>
            <person name="Hatakeyama M."/>
            <person name="Aluri S."/>
            <person name="Balachadran M.T."/>
            <person name="Sivarajan S.R."/>
            <person name="Poveda L."/>
            <person name="Shimizu-Inatsugi R."/>
            <person name="Schlapbach R."/>
            <person name="Sreeman S.M."/>
            <person name="Shimizu K.K."/>
        </authorList>
    </citation>
    <scope>NUCLEOTIDE SEQUENCE</scope>
</reference>
<sequence>MKLEPANQLLRPLLLPPILHQSTTMPETSSASSSPTSCVSFSSFDEVVPAVTPPGSPDSTDGVIKLLCSYGGKIVPRRHDGRLRYVGGHTRVLAVQRSLPFHGLYRKLQELCGWDAVSVRCQLPTEDMDALVSVTGDDDLASVLDEYDAAAAAAAARQGTPPQQLRIRVFLFVHTPARRARTTPRSPLTPPLASRRRPDHRLTHANRAWSRFVVVTPLAPCFPARPELCCHCQ</sequence>
<accession>A0AAV5DR81</accession>
<dbReference type="PANTHER" id="PTHR31066:SF10">
    <property type="entry name" value="OCTICOSAPEPTIDE_PHOX_BEM1P FAMILY PROTEIN"/>
    <property type="match status" value="1"/>
</dbReference>